<comment type="subcellular location">
    <subcellularLocation>
        <location evidence="1">Cell membrane</location>
        <topology evidence="1">Multi-pass membrane protein</topology>
    </subcellularLocation>
</comment>
<feature type="transmembrane region" description="Helical" evidence="8">
    <location>
        <begin position="251"/>
        <end position="269"/>
    </location>
</feature>
<name>A0A1Z4KPB3_ANAVA</name>
<feature type="transmembrane region" description="Helical" evidence="8">
    <location>
        <begin position="176"/>
        <end position="200"/>
    </location>
</feature>
<dbReference type="InterPro" id="IPR019127">
    <property type="entry name" value="Exosortase"/>
</dbReference>
<dbReference type="InterPro" id="IPR022505">
    <property type="entry name" value="Exosortase_cyanobac"/>
</dbReference>
<protein>
    <recommendedName>
        <fullName evidence="11">Eight transmembrane protein EpsH</fullName>
    </recommendedName>
</protein>
<dbReference type="InterPro" id="IPR026392">
    <property type="entry name" value="Exo/Archaeosortase_dom"/>
</dbReference>
<feature type="transmembrane region" description="Helical" evidence="8">
    <location>
        <begin position="12"/>
        <end position="32"/>
    </location>
</feature>
<organism evidence="9 10">
    <name type="scientific">Trichormus variabilis NIES-23</name>
    <dbReference type="NCBI Taxonomy" id="1973479"/>
    <lineage>
        <taxon>Bacteria</taxon>
        <taxon>Bacillati</taxon>
        <taxon>Cyanobacteriota</taxon>
        <taxon>Cyanophyceae</taxon>
        <taxon>Nostocales</taxon>
        <taxon>Nostocaceae</taxon>
        <taxon>Trichormus</taxon>
    </lineage>
</organism>
<dbReference type="GO" id="GO:0008233">
    <property type="term" value="F:peptidase activity"/>
    <property type="evidence" value="ECO:0007669"/>
    <property type="project" value="UniProtKB-KW"/>
</dbReference>
<evidence type="ECO:0000256" key="6">
    <source>
        <dbReference type="ARBA" id="ARBA00022989"/>
    </source>
</evidence>
<feature type="transmembrane region" description="Helical" evidence="8">
    <location>
        <begin position="133"/>
        <end position="156"/>
    </location>
</feature>
<evidence type="ECO:0008006" key="11">
    <source>
        <dbReference type="Google" id="ProtNLM"/>
    </source>
</evidence>
<evidence type="ECO:0000256" key="1">
    <source>
        <dbReference type="ARBA" id="ARBA00004651"/>
    </source>
</evidence>
<evidence type="ECO:0000256" key="8">
    <source>
        <dbReference type="SAM" id="Phobius"/>
    </source>
</evidence>
<dbReference type="GO" id="GO:0005886">
    <property type="term" value="C:plasma membrane"/>
    <property type="evidence" value="ECO:0007669"/>
    <property type="project" value="UniProtKB-SubCell"/>
</dbReference>
<evidence type="ECO:0000313" key="10">
    <source>
        <dbReference type="Proteomes" id="UP000217507"/>
    </source>
</evidence>
<feature type="transmembrane region" description="Helical" evidence="8">
    <location>
        <begin position="212"/>
        <end position="231"/>
    </location>
</feature>
<proteinExistence type="predicted"/>
<evidence type="ECO:0000256" key="3">
    <source>
        <dbReference type="ARBA" id="ARBA00022670"/>
    </source>
</evidence>
<keyword evidence="7 8" id="KW-0472">Membrane</keyword>
<feature type="transmembrane region" description="Helical" evidence="8">
    <location>
        <begin position="92"/>
        <end position="112"/>
    </location>
</feature>
<dbReference type="AlphaFoldDB" id="A0A1Z4KPB3"/>
<dbReference type="EMBL" id="AP018216">
    <property type="protein sequence ID" value="BAY70845.1"/>
    <property type="molecule type" value="Genomic_DNA"/>
</dbReference>
<keyword evidence="5" id="KW-0378">Hydrolase</keyword>
<dbReference type="GO" id="GO:0006508">
    <property type="term" value="P:proteolysis"/>
    <property type="evidence" value="ECO:0007669"/>
    <property type="project" value="UniProtKB-KW"/>
</dbReference>
<dbReference type="NCBIfam" id="TIGR04178">
    <property type="entry name" value="exo_archaeo"/>
    <property type="match status" value="1"/>
</dbReference>
<accession>A0A1Z4KPB3</accession>
<keyword evidence="3" id="KW-0645">Protease</keyword>
<dbReference type="NCBIfam" id="TIGR03763">
    <property type="entry name" value="cyanoexo_CrtA"/>
    <property type="match status" value="1"/>
</dbReference>
<evidence type="ECO:0000313" key="9">
    <source>
        <dbReference type="EMBL" id="BAY70845.1"/>
    </source>
</evidence>
<evidence type="ECO:0000256" key="7">
    <source>
        <dbReference type="ARBA" id="ARBA00023136"/>
    </source>
</evidence>
<keyword evidence="2" id="KW-1003">Cell membrane</keyword>
<evidence type="ECO:0000256" key="2">
    <source>
        <dbReference type="ARBA" id="ARBA00022475"/>
    </source>
</evidence>
<dbReference type="Proteomes" id="UP000217507">
    <property type="component" value="Chromosome"/>
</dbReference>
<dbReference type="Pfam" id="PF09721">
    <property type="entry name" value="Exosortase_EpsH"/>
    <property type="match status" value="1"/>
</dbReference>
<reference evidence="9 10" key="1">
    <citation type="submission" date="2017-06" db="EMBL/GenBank/DDBJ databases">
        <title>Genome sequencing of cyanobaciteial culture collection at National Institute for Environmental Studies (NIES).</title>
        <authorList>
            <person name="Hirose Y."/>
            <person name="Shimura Y."/>
            <person name="Fujisawa T."/>
            <person name="Nakamura Y."/>
            <person name="Kawachi M."/>
        </authorList>
    </citation>
    <scope>NUCLEOTIDE SEQUENCE [LARGE SCALE GENOMIC DNA]</scope>
    <source>
        <strain evidence="9 10">NIES-23</strain>
    </source>
</reference>
<feature type="transmembrane region" description="Helical" evidence="8">
    <location>
        <begin position="66"/>
        <end position="86"/>
    </location>
</feature>
<gene>
    <name evidence="9" type="ORF">NIES23_36540</name>
</gene>
<keyword evidence="6 8" id="KW-1133">Transmembrane helix</keyword>
<sequence length="279" mass="31307">MQNRISTSLNNAEFWLLGIAASLIVINLTLVWRRDDPTSFYINFLFFITIYSFLKEKYHILNLQSGILSSLLGILLIAVVFTSSLFQVNIGILFLLLPLISGFGLALLASGYKGLRQYKKEFLVLGFLTIRNLLGLYQPDISLLTAKLSTAILWYTGFKVKRSGIMIHLPTGSIEVYSACSGMDVIIDLLSLAVLFIFMFDINLLQKFIVPIVAAVIAFVVNGFRVSLMGILVAQGNKQAFEYWHTGDGSLVFSMIASLFFCCFCWFLLSQNEQENKTN</sequence>
<evidence type="ECO:0000256" key="5">
    <source>
        <dbReference type="ARBA" id="ARBA00022801"/>
    </source>
</evidence>
<keyword evidence="4 8" id="KW-0812">Transmembrane</keyword>
<evidence type="ECO:0000256" key="4">
    <source>
        <dbReference type="ARBA" id="ARBA00022692"/>
    </source>
</evidence>
<feature type="transmembrane region" description="Helical" evidence="8">
    <location>
        <begin position="38"/>
        <end position="54"/>
    </location>
</feature>